<evidence type="ECO:0000256" key="13">
    <source>
        <dbReference type="ARBA" id="ARBA00048523"/>
    </source>
</evidence>
<dbReference type="EMBL" id="JBHSCW010000001">
    <property type="protein sequence ID" value="MFC4350178.1"/>
    <property type="molecule type" value="Genomic_DNA"/>
</dbReference>
<evidence type="ECO:0000313" key="15">
    <source>
        <dbReference type="Proteomes" id="UP001595799"/>
    </source>
</evidence>
<evidence type="ECO:0000256" key="2">
    <source>
        <dbReference type="ARBA" id="ARBA00005135"/>
    </source>
</evidence>
<keyword evidence="15" id="KW-1185">Reference proteome</keyword>
<dbReference type="SUPFAM" id="SSF56784">
    <property type="entry name" value="HAD-like"/>
    <property type="match status" value="1"/>
</dbReference>
<organism evidence="14 15">
    <name type="scientific">Fodinicurvata halophila</name>
    <dbReference type="NCBI Taxonomy" id="1419723"/>
    <lineage>
        <taxon>Bacteria</taxon>
        <taxon>Pseudomonadati</taxon>
        <taxon>Pseudomonadota</taxon>
        <taxon>Alphaproteobacteria</taxon>
        <taxon>Rhodospirillales</taxon>
        <taxon>Rhodovibrionaceae</taxon>
        <taxon>Fodinicurvata</taxon>
    </lineage>
</organism>
<comment type="catalytic activity">
    <reaction evidence="13">
        <text>O-phospho-D-serine + H2O = D-serine + phosphate</text>
        <dbReference type="Rhea" id="RHEA:24873"/>
        <dbReference type="ChEBI" id="CHEBI:15377"/>
        <dbReference type="ChEBI" id="CHEBI:35247"/>
        <dbReference type="ChEBI" id="CHEBI:43474"/>
        <dbReference type="ChEBI" id="CHEBI:58680"/>
        <dbReference type="EC" id="3.1.3.3"/>
    </reaction>
</comment>
<dbReference type="PANTHER" id="PTHR43344">
    <property type="entry name" value="PHOSPHOSERINE PHOSPHATASE"/>
    <property type="match status" value="1"/>
</dbReference>
<name>A0ABV8UH93_9PROT</name>
<keyword evidence="8 14" id="KW-0378">Hydrolase</keyword>
<keyword evidence="6" id="KW-0028">Amino-acid biosynthesis</keyword>
<dbReference type="GO" id="GO:0016787">
    <property type="term" value="F:hydrolase activity"/>
    <property type="evidence" value="ECO:0007669"/>
    <property type="project" value="UniProtKB-KW"/>
</dbReference>
<evidence type="ECO:0000256" key="11">
    <source>
        <dbReference type="ARBA" id="ARBA00031693"/>
    </source>
</evidence>
<dbReference type="NCBIfam" id="TIGR01488">
    <property type="entry name" value="HAD-SF-IB"/>
    <property type="match status" value="1"/>
</dbReference>
<comment type="cofactor">
    <cofactor evidence="1">
        <name>Mg(2+)</name>
        <dbReference type="ChEBI" id="CHEBI:18420"/>
    </cofactor>
</comment>
<evidence type="ECO:0000256" key="5">
    <source>
        <dbReference type="ARBA" id="ARBA00015196"/>
    </source>
</evidence>
<keyword evidence="10" id="KW-0718">Serine biosynthesis</keyword>
<evidence type="ECO:0000256" key="4">
    <source>
        <dbReference type="ARBA" id="ARBA00012640"/>
    </source>
</evidence>
<evidence type="ECO:0000256" key="7">
    <source>
        <dbReference type="ARBA" id="ARBA00022723"/>
    </source>
</evidence>
<gene>
    <name evidence="14" type="primary">serB</name>
    <name evidence="14" type="ORF">ACFOW6_01340</name>
</gene>
<evidence type="ECO:0000313" key="14">
    <source>
        <dbReference type="EMBL" id="MFC4350178.1"/>
    </source>
</evidence>
<protein>
    <recommendedName>
        <fullName evidence="5">Phosphoserine phosphatase</fullName>
        <ecNumber evidence="4">3.1.3.3</ecNumber>
    </recommendedName>
    <alternativeName>
        <fullName evidence="11">O-phosphoserine phosphohydrolase</fullName>
    </alternativeName>
</protein>
<accession>A0ABV8UH93</accession>
<sequence length="299" mass="32054">MTWTTILLADPAATPLREQDAESACACLSRTGGTPASPDWLAEGQALDIPFEGSDPQATLQALRTTFADRPFDIAVLPSEGRRKKLLVADMESTIIAEEMLDELADSLGLRDEIAAVTARAMQGELDFESALCERVRKLAGLKVEVMEEAATAMTLNSGARQLVASMKAQGAYCALVSGGFTFFADPIAETCGFDLARANRLEIRDGRLTGEVLPPILGREAKLASLEEFTRELNLSPQDSVAVGDGANDQAMLSAAGLGVAYRPKPRLREAIETHLDHADLTGLLYLQGYREQEIAGA</sequence>
<dbReference type="InterPro" id="IPR004469">
    <property type="entry name" value="PSP"/>
</dbReference>
<dbReference type="PANTHER" id="PTHR43344:SF2">
    <property type="entry name" value="PHOSPHOSERINE PHOSPHATASE"/>
    <property type="match status" value="1"/>
</dbReference>
<comment type="caution">
    <text evidence="14">The sequence shown here is derived from an EMBL/GenBank/DDBJ whole genome shotgun (WGS) entry which is preliminary data.</text>
</comment>
<dbReference type="InterPro" id="IPR050582">
    <property type="entry name" value="HAD-like_SerB"/>
</dbReference>
<evidence type="ECO:0000256" key="9">
    <source>
        <dbReference type="ARBA" id="ARBA00022842"/>
    </source>
</evidence>
<dbReference type="Gene3D" id="3.40.50.1000">
    <property type="entry name" value="HAD superfamily/HAD-like"/>
    <property type="match status" value="1"/>
</dbReference>
<evidence type="ECO:0000256" key="10">
    <source>
        <dbReference type="ARBA" id="ARBA00023299"/>
    </source>
</evidence>
<evidence type="ECO:0000256" key="3">
    <source>
        <dbReference type="ARBA" id="ARBA00009184"/>
    </source>
</evidence>
<keyword evidence="7" id="KW-0479">Metal-binding</keyword>
<evidence type="ECO:0000256" key="12">
    <source>
        <dbReference type="ARBA" id="ARBA00048138"/>
    </source>
</evidence>
<dbReference type="SFLD" id="SFLDF00029">
    <property type="entry name" value="phosphoserine_phosphatase"/>
    <property type="match status" value="1"/>
</dbReference>
<comment type="similarity">
    <text evidence="3">Belongs to the HAD-like hydrolase superfamily. SerB family.</text>
</comment>
<dbReference type="SFLD" id="SFLDS00003">
    <property type="entry name" value="Haloacid_Dehalogenase"/>
    <property type="match status" value="1"/>
</dbReference>
<keyword evidence="9" id="KW-0460">Magnesium</keyword>
<dbReference type="EC" id="3.1.3.3" evidence="4"/>
<reference evidence="15" key="1">
    <citation type="journal article" date="2019" name="Int. J. Syst. Evol. Microbiol.">
        <title>The Global Catalogue of Microorganisms (GCM) 10K type strain sequencing project: providing services to taxonomists for standard genome sequencing and annotation.</title>
        <authorList>
            <consortium name="The Broad Institute Genomics Platform"/>
            <consortium name="The Broad Institute Genome Sequencing Center for Infectious Disease"/>
            <person name="Wu L."/>
            <person name="Ma J."/>
        </authorList>
    </citation>
    <scope>NUCLEOTIDE SEQUENCE [LARGE SCALE GENOMIC DNA]</scope>
    <source>
        <strain evidence="15">CECT 8472</strain>
    </source>
</reference>
<dbReference type="RefSeq" id="WP_382420369.1">
    <property type="nucleotide sequence ID" value="NZ_JBHSCW010000001.1"/>
</dbReference>
<dbReference type="Proteomes" id="UP001595799">
    <property type="component" value="Unassembled WGS sequence"/>
</dbReference>
<comment type="catalytic activity">
    <reaction evidence="12">
        <text>O-phospho-L-serine + H2O = L-serine + phosphate</text>
        <dbReference type="Rhea" id="RHEA:21208"/>
        <dbReference type="ChEBI" id="CHEBI:15377"/>
        <dbReference type="ChEBI" id="CHEBI:33384"/>
        <dbReference type="ChEBI" id="CHEBI:43474"/>
        <dbReference type="ChEBI" id="CHEBI:57524"/>
        <dbReference type="EC" id="3.1.3.3"/>
    </reaction>
</comment>
<proteinExistence type="inferred from homology"/>
<dbReference type="Pfam" id="PF12710">
    <property type="entry name" value="HAD"/>
    <property type="match status" value="1"/>
</dbReference>
<dbReference type="SFLD" id="SFLDG01137">
    <property type="entry name" value="C1.6.1:_Phosphoserine_Phosphat"/>
    <property type="match status" value="1"/>
</dbReference>
<dbReference type="NCBIfam" id="TIGR00338">
    <property type="entry name" value="serB"/>
    <property type="match status" value="1"/>
</dbReference>
<dbReference type="SFLD" id="SFLDG01136">
    <property type="entry name" value="C1.6:_Phosphoserine_Phosphatas"/>
    <property type="match status" value="1"/>
</dbReference>
<evidence type="ECO:0000256" key="8">
    <source>
        <dbReference type="ARBA" id="ARBA00022801"/>
    </source>
</evidence>
<evidence type="ECO:0000256" key="6">
    <source>
        <dbReference type="ARBA" id="ARBA00022605"/>
    </source>
</evidence>
<dbReference type="InterPro" id="IPR023214">
    <property type="entry name" value="HAD_sf"/>
</dbReference>
<evidence type="ECO:0000256" key="1">
    <source>
        <dbReference type="ARBA" id="ARBA00001946"/>
    </source>
</evidence>
<comment type="pathway">
    <text evidence="2">Amino-acid biosynthesis; L-serine biosynthesis; L-serine from 3-phospho-D-glycerate: step 3/3.</text>
</comment>
<dbReference type="InterPro" id="IPR036412">
    <property type="entry name" value="HAD-like_sf"/>
</dbReference>